<name>A0A4U0TV17_9PEZI</name>
<dbReference type="CDD" id="cd11618">
    <property type="entry name" value="ChtBD1_1"/>
    <property type="match status" value="1"/>
</dbReference>
<comment type="caution">
    <text evidence="7">The sequence shown here is derived from an EMBL/GenBank/DDBJ whole genome shotgun (WGS) entry which is preliminary data.</text>
</comment>
<feature type="disulfide bond" evidence="3">
    <location>
        <begin position="43"/>
        <end position="57"/>
    </location>
</feature>
<evidence type="ECO:0000256" key="3">
    <source>
        <dbReference type="PROSITE-ProRule" id="PRU00261"/>
    </source>
</evidence>
<comment type="caution">
    <text evidence="3">Lacks conserved residue(s) required for the propagation of feature annotation.</text>
</comment>
<feature type="domain" description="Chitin-binding type-1" evidence="6">
    <location>
        <begin position="24"/>
        <end position="73"/>
    </location>
</feature>
<feature type="disulfide bond" evidence="3">
    <location>
        <begin position="122"/>
        <end position="136"/>
    </location>
</feature>
<sequence>MAATSTSAMSVVSPTTGAWNVSIDGSCGSENGQTCKTSNFGSCCSIHGWCGHTDAYCAPANCDRTQQWGFCEDLPGNLSGRADSAELAEIKDLSNSIDIPRQCGILGPDAADYGTCFDSGNCCSVYGFCGSGREYCSAANCDPNWGYCDGERAADGAESLAQNSTFEPDSLHHARDAIPVAQTTVYKTTTASGASVNATDTSRTSSETLGSNSTLLTAYGDAIVYTTVGTILTQTVTAGAGNENVAPNQTSSAIHNNVTLTDPINTAITTVVPGHSTRWIINNTSIDTNVYLNISTFSATGLTVVSSGTLVVLMTGETIESPETVKSTKISLYSPKETAPFNGGPQQFSPSATTDVDGHNHSSAGMKAMEISGSRLAMLAGMGVAGVFGLMLLL</sequence>
<dbReference type="PROSITE" id="PS50941">
    <property type="entry name" value="CHIT_BIND_I_2"/>
    <property type="match status" value="2"/>
</dbReference>
<feature type="transmembrane region" description="Helical" evidence="5">
    <location>
        <begin position="376"/>
        <end position="393"/>
    </location>
</feature>
<dbReference type="PANTHER" id="PTHR47849">
    <property type="entry name" value="CHITIN-BINDING LECTIN 1"/>
    <property type="match status" value="1"/>
</dbReference>
<accession>A0A4U0TV17</accession>
<evidence type="ECO:0000313" key="7">
    <source>
        <dbReference type="EMBL" id="TKA26160.1"/>
    </source>
</evidence>
<evidence type="ECO:0000259" key="6">
    <source>
        <dbReference type="PROSITE" id="PS50941"/>
    </source>
</evidence>
<evidence type="ECO:0000313" key="8">
    <source>
        <dbReference type="Proteomes" id="UP000308549"/>
    </source>
</evidence>
<gene>
    <name evidence="7" type="ORF">B0A50_04657</name>
</gene>
<evidence type="ECO:0000256" key="1">
    <source>
        <dbReference type="ARBA" id="ARBA00022669"/>
    </source>
</evidence>
<keyword evidence="5" id="KW-0472">Membrane</keyword>
<keyword evidence="5" id="KW-1133">Transmembrane helix</keyword>
<dbReference type="AlphaFoldDB" id="A0A4U0TV17"/>
<keyword evidence="8" id="KW-1185">Reference proteome</keyword>
<feature type="region of interest" description="Disordered" evidence="4">
    <location>
        <begin position="339"/>
        <end position="359"/>
    </location>
</feature>
<dbReference type="Proteomes" id="UP000308549">
    <property type="component" value="Unassembled WGS sequence"/>
</dbReference>
<feature type="domain" description="Chitin-binding type-1" evidence="6">
    <location>
        <begin position="100"/>
        <end position="150"/>
    </location>
</feature>
<keyword evidence="1 3" id="KW-0147">Chitin-binding</keyword>
<protein>
    <recommendedName>
        <fullName evidence="6">Chitin-binding type-1 domain-containing protein</fullName>
    </recommendedName>
</protein>
<dbReference type="InterPro" id="IPR001002">
    <property type="entry name" value="Chitin-bd_1"/>
</dbReference>
<dbReference type="Gene3D" id="3.30.60.10">
    <property type="entry name" value="Endochitinase-like"/>
    <property type="match status" value="2"/>
</dbReference>
<dbReference type="CDD" id="cd00035">
    <property type="entry name" value="ChtBD1"/>
    <property type="match status" value="1"/>
</dbReference>
<keyword evidence="2 3" id="KW-1015">Disulfide bond</keyword>
<dbReference type="EMBL" id="NAJL01000030">
    <property type="protein sequence ID" value="TKA26160.1"/>
    <property type="molecule type" value="Genomic_DNA"/>
</dbReference>
<dbReference type="InterPro" id="IPR018371">
    <property type="entry name" value="Chitin-binding_1_CS"/>
</dbReference>
<evidence type="ECO:0000256" key="2">
    <source>
        <dbReference type="ARBA" id="ARBA00023157"/>
    </source>
</evidence>
<proteinExistence type="predicted"/>
<dbReference type="InterPro" id="IPR036861">
    <property type="entry name" value="Endochitinase-like_sf"/>
</dbReference>
<dbReference type="PROSITE" id="PS00026">
    <property type="entry name" value="CHIT_BIND_I_1"/>
    <property type="match status" value="1"/>
</dbReference>
<dbReference type="OrthoDB" id="5985073at2759"/>
<feature type="compositionally biased region" description="Polar residues" evidence="4">
    <location>
        <begin position="344"/>
        <end position="354"/>
    </location>
</feature>
<dbReference type="GO" id="GO:0008061">
    <property type="term" value="F:chitin binding"/>
    <property type="evidence" value="ECO:0007669"/>
    <property type="project" value="UniProtKB-UniRule"/>
</dbReference>
<evidence type="ECO:0000256" key="4">
    <source>
        <dbReference type="SAM" id="MobiDB-lite"/>
    </source>
</evidence>
<evidence type="ECO:0000256" key="5">
    <source>
        <dbReference type="SAM" id="Phobius"/>
    </source>
</evidence>
<keyword evidence="5" id="KW-0812">Transmembrane</keyword>
<organism evidence="7 8">
    <name type="scientific">Salinomyces thailandicus</name>
    <dbReference type="NCBI Taxonomy" id="706561"/>
    <lineage>
        <taxon>Eukaryota</taxon>
        <taxon>Fungi</taxon>
        <taxon>Dikarya</taxon>
        <taxon>Ascomycota</taxon>
        <taxon>Pezizomycotina</taxon>
        <taxon>Dothideomycetes</taxon>
        <taxon>Dothideomycetidae</taxon>
        <taxon>Mycosphaerellales</taxon>
        <taxon>Teratosphaeriaceae</taxon>
        <taxon>Salinomyces</taxon>
    </lineage>
</organism>
<dbReference type="SUPFAM" id="SSF57016">
    <property type="entry name" value="Plant lectins/antimicrobial peptides"/>
    <property type="match status" value="2"/>
</dbReference>
<dbReference type="SMART" id="SM00270">
    <property type="entry name" value="ChtBD1"/>
    <property type="match status" value="2"/>
</dbReference>
<reference evidence="7 8" key="1">
    <citation type="submission" date="2017-03" db="EMBL/GenBank/DDBJ databases">
        <title>Genomes of endolithic fungi from Antarctica.</title>
        <authorList>
            <person name="Coleine C."/>
            <person name="Masonjones S."/>
            <person name="Stajich J.E."/>
        </authorList>
    </citation>
    <scope>NUCLEOTIDE SEQUENCE [LARGE SCALE GENOMIC DNA]</scope>
    <source>
        <strain evidence="7 8">CCFEE 6315</strain>
    </source>
</reference>